<name>A0A9Q2XLX5_9PSED</name>
<gene>
    <name evidence="2" type="ORF">KUO17_20160</name>
</gene>
<evidence type="ECO:0000313" key="3">
    <source>
        <dbReference type="Proteomes" id="UP001106592"/>
    </source>
</evidence>
<dbReference type="GO" id="GO:0004519">
    <property type="term" value="F:endonuclease activity"/>
    <property type="evidence" value="ECO:0007669"/>
    <property type="project" value="UniProtKB-KW"/>
</dbReference>
<keyword evidence="3" id="KW-1185">Reference proteome</keyword>
<reference evidence="2" key="2">
    <citation type="journal article" date="2023" name="Plant Pathol.">
        <title>Dismantling and reorganizing Pseudomonas marginalis sensu#lato.</title>
        <authorList>
            <person name="Sawada H."/>
            <person name="Fujikawa T."/>
            <person name="Satou M."/>
        </authorList>
    </citation>
    <scope>NUCLEOTIDE SEQUENCE</scope>
    <source>
        <strain evidence="2">MAFF 301350</strain>
    </source>
</reference>
<dbReference type="AlphaFoldDB" id="A0A9Q2XLX5"/>
<dbReference type="RefSeq" id="WP_217977278.1">
    <property type="nucleotide sequence ID" value="NZ_JAHTBI010000079.1"/>
</dbReference>
<proteinExistence type="predicted"/>
<sequence>MQFFWVNLGATHKEAKKEGFLWAPLKSRSVNGKLQRREHWDNVGEVKSGDLIFCYHDNYVRGVAQAQQDAYVSERPPSRSFKEWEQEGFRVDVFYEELKRPIRNEEIGPAYQARFDSRTRPTLFNRTGGVNQIYMAKLPADAALFLLEQADIIANYEDKIVDSGSPERISSTTREAIIKARVGQGVFRSKLIKRWEGRCALTGVQNPNLLVASHIEAWSLADNDARLDPENGLLLATHIDRLFDCGLISFQHDGKLIISEKLTAGERETFGLNRYDGIKTLSEQNLTYLKKHRSRFSLS</sequence>
<reference evidence="2" key="1">
    <citation type="journal article" date="2022" name="Int. J. Syst. Evol. Microbiol.">
        <title>Pseudomonas aegrilactucae sp. nov. and Pseudomonas morbosilactucae sp. nov., pathogens causing bacterial rot of lettuce in Japan.</title>
        <authorList>
            <person name="Sawada H."/>
            <person name="Fujikawa T."/>
            <person name="Satou M."/>
        </authorList>
    </citation>
    <scope>NUCLEOTIDE SEQUENCE</scope>
    <source>
        <strain evidence="2">MAFF 301350</strain>
    </source>
</reference>
<comment type="caution">
    <text evidence="2">The sequence shown here is derived from an EMBL/GenBank/DDBJ whole genome shotgun (WGS) entry which is preliminary data.</text>
</comment>
<keyword evidence="2" id="KW-0378">Hydrolase</keyword>
<keyword evidence="2" id="KW-0540">Nuclease</keyword>
<organism evidence="2 3">
    <name type="scientific">Pseudomonas aegrilactucae</name>
    <dbReference type="NCBI Taxonomy" id="2854028"/>
    <lineage>
        <taxon>Bacteria</taxon>
        <taxon>Pseudomonadati</taxon>
        <taxon>Pseudomonadota</taxon>
        <taxon>Gammaproteobacteria</taxon>
        <taxon>Pseudomonadales</taxon>
        <taxon>Pseudomonadaceae</taxon>
        <taxon>Pseudomonas</taxon>
    </lineage>
</organism>
<dbReference type="EMBL" id="JAHTBI010000079">
    <property type="protein sequence ID" value="MBV6289313.1"/>
    <property type="molecule type" value="Genomic_DNA"/>
</dbReference>
<evidence type="ECO:0000313" key="2">
    <source>
        <dbReference type="EMBL" id="MBV6289313.1"/>
    </source>
</evidence>
<dbReference type="Pfam" id="PF13391">
    <property type="entry name" value="HNH_2"/>
    <property type="match status" value="1"/>
</dbReference>
<evidence type="ECO:0000259" key="1">
    <source>
        <dbReference type="Pfam" id="PF13391"/>
    </source>
</evidence>
<keyword evidence="2" id="KW-0255">Endonuclease</keyword>
<protein>
    <submittedName>
        <fullName evidence="2">HNH endonuclease</fullName>
    </submittedName>
</protein>
<dbReference type="Proteomes" id="UP001106592">
    <property type="component" value="Unassembled WGS sequence"/>
</dbReference>
<accession>A0A9Q2XLX5</accession>
<feature type="domain" description="HNH nuclease" evidence="1">
    <location>
        <begin position="199"/>
        <end position="251"/>
    </location>
</feature>
<dbReference type="InterPro" id="IPR003615">
    <property type="entry name" value="HNH_nuc"/>
</dbReference>